<organism evidence="1 2">
    <name type="scientific">Sarcoptes scabiei</name>
    <name type="common">Itch mite</name>
    <name type="synonym">Acarus scabiei</name>
    <dbReference type="NCBI Taxonomy" id="52283"/>
    <lineage>
        <taxon>Eukaryota</taxon>
        <taxon>Metazoa</taxon>
        <taxon>Ecdysozoa</taxon>
        <taxon>Arthropoda</taxon>
        <taxon>Chelicerata</taxon>
        <taxon>Arachnida</taxon>
        <taxon>Acari</taxon>
        <taxon>Acariformes</taxon>
        <taxon>Sarcoptiformes</taxon>
        <taxon>Astigmata</taxon>
        <taxon>Psoroptidia</taxon>
        <taxon>Sarcoptoidea</taxon>
        <taxon>Sarcoptidae</taxon>
        <taxon>Sarcoptinae</taxon>
        <taxon>Sarcoptes</taxon>
    </lineage>
</organism>
<dbReference type="Proteomes" id="UP000616769">
    <property type="component" value="Unassembled WGS sequence"/>
</dbReference>
<dbReference type="OrthoDB" id="9990458at2759"/>
<reference evidence="1 2" key="1">
    <citation type="journal article" date="2015" name="Parasit. Vectors">
        <title>Draft genome of the scabies mite.</title>
        <authorList>
            <person name="Rider S.D.Jr."/>
            <person name="Morgan M.S."/>
            <person name="Arlian L.G."/>
        </authorList>
    </citation>
    <scope>NUCLEOTIDE SEQUENCE [LARGE SCALE GENOMIC DNA]</scope>
    <source>
        <strain evidence="1">Arlian Lab</strain>
    </source>
</reference>
<dbReference type="EMBL" id="JXLN01009914">
    <property type="protein sequence ID" value="KPM04702.1"/>
    <property type="molecule type" value="Genomic_DNA"/>
</dbReference>
<dbReference type="VEuPathDB" id="VectorBase:SSCA010328"/>
<sequence>MERDEVLKSNLINLFRNNCNNNDQLYLRQQQQQRRSDGRLSVEIDYQGSSSLLPKPKFLISSVEDYQPDPSASRPDEEEGEDVLVGTSNQTRYELSKQSPIQHSNIIADSQFLTPDYHNVFGGNSFDPAYYQCGRHGTRGRRNSRSNESFLSSPLETSDYITRRSSFSQFNFERNPSSSLVSQQSKNLEGDQDFTDHFLPFSTPRDKSTGPKRGKIYPKDIELQDLNVKNYHLTLPITSSSQIKGDNFTGIASKQDSDVLLQDENVERKFEISNTVTEKCFTFAAESDQSEPITKTGRTDRSSRLKKSFSSSSSNRKLTFQNQLSVDDYLQNCRKNDLEEKISKNFLNRSTLV</sequence>
<protein>
    <submittedName>
        <fullName evidence="1">Uncharacterized protein</fullName>
    </submittedName>
</protein>
<evidence type="ECO:0000313" key="2">
    <source>
        <dbReference type="Proteomes" id="UP000616769"/>
    </source>
</evidence>
<accession>A0A132A0U8</accession>
<comment type="caution">
    <text evidence="1">The sequence shown here is derived from an EMBL/GenBank/DDBJ whole genome shotgun (WGS) entry which is preliminary data.</text>
</comment>
<gene>
    <name evidence="1" type="ORF">QR98_0031550</name>
</gene>
<evidence type="ECO:0000313" key="1">
    <source>
        <dbReference type="EMBL" id="KPM04702.1"/>
    </source>
</evidence>
<name>A0A132A0U8_SARSC</name>
<proteinExistence type="predicted"/>
<dbReference type="AlphaFoldDB" id="A0A132A0U8"/>